<dbReference type="PROSITE" id="PS00595">
    <property type="entry name" value="AA_TRANSFER_CLASS_5"/>
    <property type="match status" value="1"/>
</dbReference>
<dbReference type="EMBL" id="CP037452">
    <property type="protein sequence ID" value="QDV48451.1"/>
    <property type="molecule type" value="Genomic_DNA"/>
</dbReference>
<dbReference type="Pfam" id="PF00266">
    <property type="entry name" value="Aminotran_5"/>
    <property type="match status" value="1"/>
</dbReference>
<feature type="domain" description="Aminotransferase class V" evidence="11">
    <location>
        <begin position="7"/>
        <end position="376"/>
    </location>
</feature>
<dbReference type="GO" id="GO:0051536">
    <property type="term" value="F:iron-sulfur cluster binding"/>
    <property type="evidence" value="ECO:0007669"/>
    <property type="project" value="UniProtKB-KW"/>
</dbReference>
<dbReference type="InterPro" id="IPR015424">
    <property type="entry name" value="PyrdxlP-dep_Trfase"/>
</dbReference>
<accession>A0A518I5S6</accession>
<keyword evidence="8" id="KW-0411">Iron-sulfur</keyword>
<keyword evidence="6" id="KW-0663">Pyridoxal phosphate</keyword>
<evidence type="ECO:0000256" key="9">
    <source>
        <dbReference type="ARBA" id="ARBA00050776"/>
    </source>
</evidence>
<reference evidence="12 13" key="1">
    <citation type="submission" date="2019-03" db="EMBL/GenBank/DDBJ databases">
        <title>Deep-cultivation of Planctomycetes and their phenomic and genomic characterization uncovers novel biology.</title>
        <authorList>
            <person name="Wiegand S."/>
            <person name="Jogler M."/>
            <person name="Boedeker C."/>
            <person name="Pinto D."/>
            <person name="Vollmers J."/>
            <person name="Rivas-Marin E."/>
            <person name="Kohn T."/>
            <person name="Peeters S.H."/>
            <person name="Heuer A."/>
            <person name="Rast P."/>
            <person name="Oberbeckmann S."/>
            <person name="Bunk B."/>
            <person name="Jeske O."/>
            <person name="Meyerdierks A."/>
            <person name="Storesund J.E."/>
            <person name="Kallscheuer N."/>
            <person name="Luecker S."/>
            <person name="Lage O.M."/>
            <person name="Pohl T."/>
            <person name="Merkel B.J."/>
            <person name="Hornburger P."/>
            <person name="Mueller R.-W."/>
            <person name="Bruemmer F."/>
            <person name="Labrenz M."/>
            <person name="Spormann A.M."/>
            <person name="Op den Camp H."/>
            <person name="Overmann J."/>
            <person name="Amann R."/>
            <person name="Jetten M.S.M."/>
            <person name="Mascher T."/>
            <person name="Medema M.H."/>
            <person name="Devos D.P."/>
            <person name="Kaster A.-K."/>
            <person name="Ovreas L."/>
            <person name="Rohde M."/>
            <person name="Galperin M.Y."/>
            <person name="Jogler C."/>
        </authorList>
    </citation>
    <scope>NUCLEOTIDE SEQUENCE [LARGE SCALE GENOMIC DNA]</scope>
    <source>
        <strain evidence="12 13">Enr17</strain>
    </source>
</reference>
<dbReference type="InterPro" id="IPR015421">
    <property type="entry name" value="PyrdxlP-dep_Trfase_major"/>
</dbReference>
<dbReference type="GO" id="GO:0046872">
    <property type="term" value="F:metal ion binding"/>
    <property type="evidence" value="ECO:0007669"/>
    <property type="project" value="UniProtKB-KW"/>
</dbReference>
<dbReference type="Gene3D" id="3.40.640.10">
    <property type="entry name" value="Type I PLP-dependent aspartate aminotransferase-like (Major domain)"/>
    <property type="match status" value="1"/>
</dbReference>
<comment type="catalytic activity">
    <reaction evidence="9">
        <text>(sulfur carrier)-H + L-cysteine = (sulfur carrier)-SH + L-alanine</text>
        <dbReference type="Rhea" id="RHEA:43892"/>
        <dbReference type="Rhea" id="RHEA-COMP:14737"/>
        <dbReference type="Rhea" id="RHEA-COMP:14739"/>
        <dbReference type="ChEBI" id="CHEBI:29917"/>
        <dbReference type="ChEBI" id="CHEBI:35235"/>
        <dbReference type="ChEBI" id="CHEBI:57972"/>
        <dbReference type="ChEBI" id="CHEBI:64428"/>
        <dbReference type="EC" id="2.8.1.7"/>
    </reaction>
</comment>
<evidence type="ECO:0000256" key="7">
    <source>
        <dbReference type="ARBA" id="ARBA00023004"/>
    </source>
</evidence>
<evidence type="ECO:0000256" key="3">
    <source>
        <dbReference type="ARBA" id="ARBA00012239"/>
    </source>
</evidence>
<name>A0A518I5S6_9PLAN</name>
<dbReference type="InterPro" id="IPR015422">
    <property type="entry name" value="PyrdxlP-dep_Trfase_small"/>
</dbReference>
<evidence type="ECO:0000259" key="11">
    <source>
        <dbReference type="Pfam" id="PF00266"/>
    </source>
</evidence>
<dbReference type="InterPro" id="IPR020578">
    <property type="entry name" value="Aminotrans_V_PyrdxlP_BS"/>
</dbReference>
<organism evidence="12 13">
    <name type="scientific">Gimesia fumaroli</name>
    <dbReference type="NCBI Taxonomy" id="2527976"/>
    <lineage>
        <taxon>Bacteria</taxon>
        <taxon>Pseudomonadati</taxon>
        <taxon>Planctomycetota</taxon>
        <taxon>Planctomycetia</taxon>
        <taxon>Planctomycetales</taxon>
        <taxon>Planctomycetaceae</taxon>
        <taxon>Gimesia</taxon>
    </lineage>
</organism>
<dbReference type="GO" id="GO:0016226">
    <property type="term" value="P:iron-sulfur cluster assembly"/>
    <property type="evidence" value="ECO:0007669"/>
    <property type="project" value="TreeGrafter"/>
</dbReference>
<dbReference type="GO" id="GO:0031071">
    <property type="term" value="F:cysteine desulfurase activity"/>
    <property type="evidence" value="ECO:0007669"/>
    <property type="project" value="UniProtKB-EC"/>
</dbReference>
<sequence length="389" mass="41874">MKISETVYLDHQATTSVFEQVLREIGPYFSEICANPHSSDHALGWISSQAVEKAAQQVGGLIGADGDEIIFTSGATESNNLALLGLAKRSVIECSTKKRIIVSSIEHKCVLAIGRILEEQFGFRVEVMPVDEKGLISLSVLESILGNDVLAVSIMAVNNEIGTIQDIRNISKVIRASGAIFHCDAAQAPIAMNMQEFAENTDLLSLSGHKMCAPKGIGALYIRRDLQEQIEPLIYGGGQQNGIRSGTTPTPLCVGMGVAAEILNSPQAKHMRSELQKRRNKFVEKLSKLAWPTSLNGPPLVYRHPGNANIIFEGFVAQDILSVLQPHLAASTGSACTSGITEPSHVLKAIGLSDEQAEASIRFSLGFDTSSEDIDRAVTLIDEALKKLS</sequence>
<keyword evidence="5" id="KW-0479">Metal-binding</keyword>
<dbReference type="PIRSF" id="PIRSF005572">
    <property type="entry name" value="NifS"/>
    <property type="match status" value="1"/>
</dbReference>
<evidence type="ECO:0000256" key="8">
    <source>
        <dbReference type="ARBA" id="ARBA00023014"/>
    </source>
</evidence>
<dbReference type="SUPFAM" id="SSF53383">
    <property type="entry name" value="PLP-dependent transferases"/>
    <property type="match status" value="1"/>
</dbReference>
<keyword evidence="4 12" id="KW-0808">Transferase</keyword>
<keyword evidence="7" id="KW-0408">Iron</keyword>
<dbReference type="PANTHER" id="PTHR11601">
    <property type="entry name" value="CYSTEINE DESULFURYLASE FAMILY MEMBER"/>
    <property type="match status" value="1"/>
</dbReference>
<dbReference type="GO" id="GO:0005829">
    <property type="term" value="C:cytosol"/>
    <property type="evidence" value="ECO:0007669"/>
    <property type="project" value="TreeGrafter"/>
</dbReference>
<evidence type="ECO:0000256" key="1">
    <source>
        <dbReference type="ARBA" id="ARBA00001933"/>
    </source>
</evidence>
<dbReference type="RefSeq" id="WP_145305594.1">
    <property type="nucleotide sequence ID" value="NZ_CP037452.1"/>
</dbReference>
<evidence type="ECO:0000256" key="6">
    <source>
        <dbReference type="ARBA" id="ARBA00022898"/>
    </source>
</evidence>
<comment type="cofactor">
    <cofactor evidence="1 10">
        <name>pyridoxal 5'-phosphate</name>
        <dbReference type="ChEBI" id="CHEBI:597326"/>
    </cofactor>
</comment>
<dbReference type="InterPro" id="IPR000192">
    <property type="entry name" value="Aminotrans_V_dom"/>
</dbReference>
<protein>
    <recommendedName>
        <fullName evidence="3">cysteine desulfurase</fullName>
        <ecNumber evidence="3">2.8.1.7</ecNumber>
    </recommendedName>
</protein>
<dbReference type="KEGG" id="gfm:Enr17x_04630"/>
<evidence type="ECO:0000313" key="12">
    <source>
        <dbReference type="EMBL" id="QDV48451.1"/>
    </source>
</evidence>
<dbReference type="OrthoDB" id="9808002at2"/>
<dbReference type="EC" id="2.8.1.7" evidence="3"/>
<dbReference type="InterPro" id="IPR016454">
    <property type="entry name" value="Cysteine_dSase"/>
</dbReference>
<evidence type="ECO:0000256" key="5">
    <source>
        <dbReference type="ARBA" id="ARBA00022723"/>
    </source>
</evidence>
<evidence type="ECO:0000256" key="10">
    <source>
        <dbReference type="RuleBase" id="RU004504"/>
    </source>
</evidence>
<comment type="similarity">
    <text evidence="2">Belongs to the class-V pyridoxal-phosphate-dependent aminotransferase family. NifS/IscS subfamily.</text>
</comment>
<evidence type="ECO:0000256" key="4">
    <source>
        <dbReference type="ARBA" id="ARBA00022679"/>
    </source>
</evidence>
<dbReference type="Gene3D" id="3.90.1150.10">
    <property type="entry name" value="Aspartate Aminotransferase, domain 1"/>
    <property type="match status" value="1"/>
</dbReference>
<proteinExistence type="inferred from homology"/>
<dbReference type="Proteomes" id="UP000318313">
    <property type="component" value="Chromosome"/>
</dbReference>
<evidence type="ECO:0000256" key="2">
    <source>
        <dbReference type="ARBA" id="ARBA00006490"/>
    </source>
</evidence>
<dbReference type="Gene3D" id="1.10.260.50">
    <property type="match status" value="1"/>
</dbReference>
<gene>
    <name evidence="12" type="primary">iscS</name>
    <name evidence="12" type="ORF">Enr17x_04630</name>
</gene>
<keyword evidence="13" id="KW-1185">Reference proteome</keyword>
<evidence type="ECO:0000313" key="13">
    <source>
        <dbReference type="Proteomes" id="UP000318313"/>
    </source>
</evidence>
<dbReference type="PANTHER" id="PTHR11601:SF34">
    <property type="entry name" value="CYSTEINE DESULFURASE"/>
    <property type="match status" value="1"/>
</dbReference>
<dbReference type="AlphaFoldDB" id="A0A518I5S6"/>